<evidence type="ECO:0000256" key="4">
    <source>
        <dbReference type="PROSITE-ProRule" id="PRU00134"/>
    </source>
</evidence>
<dbReference type="PROSITE" id="PS50865">
    <property type="entry name" value="ZF_MYND_2"/>
    <property type="match status" value="1"/>
</dbReference>
<evidence type="ECO:0000256" key="2">
    <source>
        <dbReference type="ARBA" id="ARBA00022771"/>
    </source>
</evidence>
<organism evidence="6 7">
    <name type="scientific">Ophiobolus disseminans</name>
    <dbReference type="NCBI Taxonomy" id="1469910"/>
    <lineage>
        <taxon>Eukaryota</taxon>
        <taxon>Fungi</taxon>
        <taxon>Dikarya</taxon>
        <taxon>Ascomycota</taxon>
        <taxon>Pezizomycotina</taxon>
        <taxon>Dothideomycetes</taxon>
        <taxon>Pleosporomycetidae</taxon>
        <taxon>Pleosporales</taxon>
        <taxon>Pleosporineae</taxon>
        <taxon>Phaeosphaeriaceae</taxon>
        <taxon>Ophiobolus</taxon>
    </lineage>
</organism>
<accession>A0A6A6ZY76</accession>
<dbReference type="AlphaFoldDB" id="A0A6A6ZY76"/>
<dbReference type="SUPFAM" id="SSF144232">
    <property type="entry name" value="HIT/MYND zinc finger-like"/>
    <property type="match status" value="1"/>
</dbReference>
<dbReference type="EMBL" id="MU006227">
    <property type="protein sequence ID" value="KAF2826012.1"/>
    <property type="molecule type" value="Genomic_DNA"/>
</dbReference>
<keyword evidence="1" id="KW-0479">Metal-binding</keyword>
<dbReference type="GO" id="GO:0008270">
    <property type="term" value="F:zinc ion binding"/>
    <property type="evidence" value="ECO:0007669"/>
    <property type="project" value="UniProtKB-KW"/>
</dbReference>
<feature type="domain" description="MYND-type" evidence="5">
    <location>
        <begin position="9"/>
        <end position="45"/>
    </location>
</feature>
<proteinExistence type="predicted"/>
<keyword evidence="2 4" id="KW-0863">Zinc-finger</keyword>
<dbReference type="OrthoDB" id="437457at2759"/>
<gene>
    <name evidence="6" type="ORF">CC86DRAFT_370836</name>
</gene>
<evidence type="ECO:0000313" key="7">
    <source>
        <dbReference type="Proteomes" id="UP000799424"/>
    </source>
</evidence>
<evidence type="ECO:0000256" key="1">
    <source>
        <dbReference type="ARBA" id="ARBA00022723"/>
    </source>
</evidence>
<reference evidence="6" key="1">
    <citation type="journal article" date="2020" name="Stud. Mycol.">
        <title>101 Dothideomycetes genomes: a test case for predicting lifestyles and emergence of pathogens.</title>
        <authorList>
            <person name="Haridas S."/>
            <person name="Albert R."/>
            <person name="Binder M."/>
            <person name="Bloem J."/>
            <person name="Labutti K."/>
            <person name="Salamov A."/>
            <person name="Andreopoulos B."/>
            <person name="Baker S."/>
            <person name="Barry K."/>
            <person name="Bills G."/>
            <person name="Bluhm B."/>
            <person name="Cannon C."/>
            <person name="Castanera R."/>
            <person name="Culley D."/>
            <person name="Daum C."/>
            <person name="Ezra D."/>
            <person name="Gonzalez J."/>
            <person name="Henrissat B."/>
            <person name="Kuo A."/>
            <person name="Liang C."/>
            <person name="Lipzen A."/>
            <person name="Lutzoni F."/>
            <person name="Magnuson J."/>
            <person name="Mondo S."/>
            <person name="Nolan M."/>
            <person name="Ohm R."/>
            <person name="Pangilinan J."/>
            <person name="Park H.-J."/>
            <person name="Ramirez L."/>
            <person name="Alfaro M."/>
            <person name="Sun H."/>
            <person name="Tritt A."/>
            <person name="Yoshinaga Y."/>
            <person name="Zwiers L.-H."/>
            <person name="Turgeon B."/>
            <person name="Goodwin S."/>
            <person name="Spatafora J."/>
            <person name="Crous P."/>
            <person name="Grigoriev I."/>
        </authorList>
    </citation>
    <scope>NUCLEOTIDE SEQUENCE</scope>
    <source>
        <strain evidence="6">CBS 113818</strain>
    </source>
</reference>
<evidence type="ECO:0000256" key="3">
    <source>
        <dbReference type="ARBA" id="ARBA00022833"/>
    </source>
</evidence>
<evidence type="ECO:0000259" key="5">
    <source>
        <dbReference type="PROSITE" id="PS50865"/>
    </source>
</evidence>
<name>A0A6A6ZY76_9PLEO</name>
<dbReference type="InterPro" id="IPR002893">
    <property type="entry name" value="Znf_MYND"/>
</dbReference>
<evidence type="ECO:0000313" key="6">
    <source>
        <dbReference type="EMBL" id="KAF2826012.1"/>
    </source>
</evidence>
<dbReference type="Proteomes" id="UP000799424">
    <property type="component" value="Unassembled WGS sequence"/>
</dbReference>
<dbReference type="Pfam" id="PF01753">
    <property type="entry name" value="zf-MYND"/>
    <property type="match status" value="1"/>
</dbReference>
<dbReference type="Gene3D" id="6.10.140.2220">
    <property type="match status" value="1"/>
</dbReference>
<protein>
    <recommendedName>
        <fullName evidence="5">MYND-type domain-containing protein</fullName>
    </recommendedName>
</protein>
<keyword evidence="3" id="KW-0862">Zinc</keyword>
<sequence length="396" mass="44553">MANKHQALCTMCEVKGTLKCSGCESMHYCSKKCQKLDWPIHRVICKTYADHKGNRPSPAHHSVIYFPQDEALPRFMWLEWNSDEKQPSADGLKSLGFDPGHLKSNGFSTARYNFVLGRAIADHQIALLLPECGNSKSSQPNQSLLKVNQGLSDWLHGPVLAVGHDNDSGKVANLDLGPLDYRHAVDNLKVSYSNSARFYTVHNNTELGCKKVIVVRMSCEGDRKYCEYNSYDNDTEYEHYLTGESDMPTPVADKIGLPLVVRKLAPAVPWRTKDKSLRTNYQITMLNPPNQADNIGSVIVARRDGKPLLPDHLFALIIYTGQRLMKPDHDQSSCLTAVDMSLDQLHNVSKEDFEDWYLDTWKTYPISSKANVPSPYAVTDEMTDDWDGVNAPINLH</sequence>
<keyword evidence="7" id="KW-1185">Reference proteome</keyword>